<gene>
    <name evidence="2" type="ORF">ACFOM9_05975</name>
</gene>
<accession>A0ABV7URN4</accession>
<evidence type="ECO:0000313" key="2">
    <source>
        <dbReference type="EMBL" id="MFC3659627.1"/>
    </source>
</evidence>
<name>A0ABV7URN4_9GAMM</name>
<dbReference type="Gene3D" id="3.90.420.10">
    <property type="entry name" value="Oxidoreductase, molybdopterin-binding domain"/>
    <property type="match status" value="1"/>
</dbReference>
<dbReference type="EMBL" id="JBHRYF010000002">
    <property type="protein sequence ID" value="MFC3659627.1"/>
    <property type="molecule type" value="Genomic_DNA"/>
</dbReference>
<evidence type="ECO:0000313" key="3">
    <source>
        <dbReference type="Proteomes" id="UP001595724"/>
    </source>
</evidence>
<proteinExistence type="predicted"/>
<reference evidence="3" key="1">
    <citation type="journal article" date="2019" name="Int. J. Syst. Evol. Microbiol.">
        <title>The Global Catalogue of Microorganisms (GCM) 10K type strain sequencing project: providing services to taxonomists for standard genome sequencing and annotation.</title>
        <authorList>
            <consortium name="The Broad Institute Genomics Platform"/>
            <consortium name="The Broad Institute Genome Sequencing Center for Infectious Disease"/>
            <person name="Wu L."/>
            <person name="Ma J."/>
        </authorList>
    </citation>
    <scope>NUCLEOTIDE SEQUENCE [LARGE SCALE GENOMIC DNA]</scope>
    <source>
        <strain evidence="3">KCTC 42211</strain>
    </source>
</reference>
<dbReference type="Proteomes" id="UP001595724">
    <property type="component" value="Unassembled WGS sequence"/>
</dbReference>
<feature type="signal peptide" evidence="1">
    <location>
        <begin position="1"/>
        <end position="20"/>
    </location>
</feature>
<dbReference type="PROSITE" id="PS51257">
    <property type="entry name" value="PROKAR_LIPOPROTEIN"/>
    <property type="match status" value="1"/>
</dbReference>
<keyword evidence="1" id="KW-0732">Signal</keyword>
<dbReference type="InterPro" id="IPR036374">
    <property type="entry name" value="OxRdtase_Mopterin-bd_sf"/>
</dbReference>
<sequence>MATPRLLIAIANVLLLSACATGPARTQATAAGDDAPAEVASPADVTAVHDGHLHAAPPQAPALASPVVVPLDAASLAALPRDAVTANVQGETLKCEGVALAALMRAAGAMPAEPLHGAQLGRYVLVVGRGGDRVLFSLSEFDPTLGNRSAFVVDRCNGQQLDGTTGPLRLVVPDDARPERWVRQVQAITVIVAP</sequence>
<feature type="chain" id="PRO_5045101754" description="Molybdopterin-binding protein" evidence="1">
    <location>
        <begin position="21"/>
        <end position="194"/>
    </location>
</feature>
<dbReference type="SUPFAM" id="SSF56524">
    <property type="entry name" value="Oxidoreductase molybdopterin-binding domain"/>
    <property type="match status" value="1"/>
</dbReference>
<dbReference type="RefSeq" id="WP_386707577.1">
    <property type="nucleotide sequence ID" value="NZ_JBHRYF010000002.1"/>
</dbReference>
<protein>
    <recommendedName>
        <fullName evidence="4">Molybdopterin-binding protein</fullName>
    </recommendedName>
</protein>
<evidence type="ECO:0000256" key="1">
    <source>
        <dbReference type="SAM" id="SignalP"/>
    </source>
</evidence>
<organism evidence="2 3">
    <name type="scientific">Luteimonas notoginsengisoli</name>
    <dbReference type="NCBI Taxonomy" id="1578200"/>
    <lineage>
        <taxon>Bacteria</taxon>
        <taxon>Pseudomonadati</taxon>
        <taxon>Pseudomonadota</taxon>
        <taxon>Gammaproteobacteria</taxon>
        <taxon>Lysobacterales</taxon>
        <taxon>Lysobacteraceae</taxon>
        <taxon>Luteimonas</taxon>
    </lineage>
</organism>
<evidence type="ECO:0008006" key="4">
    <source>
        <dbReference type="Google" id="ProtNLM"/>
    </source>
</evidence>
<comment type="caution">
    <text evidence="2">The sequence shown here is derived from an EMBL/GenBank/DDBJ whole genome shotgun (WGS) entry which is preliminary data.</text>
</comment>
<keyword evidence="3" id="KW-1185">Reference proteome</keyword>